<dbReference type="GO" id="GO:0005524">
    <property type="term" value="F:ATP binding"/>
    <property type="evidence" value="ECO:0007669"/>
    <property type="project" value="UniProtKB-KW"/>
</dbReference>
<keyword evidence="3" id="KW-0547">Nucleotide-binding</keyword>
<name>A0ABY7ZMV3_9ACTN</name>
<dbReference type="SUPFAM" id="SSF52540">
    <property type="entry name" value="P-loop containing nucleoside triphosphate hydrolases"/>
    <property type="match status" value="1"/>
</dbReference>
<dbReference type="EMBL" id="CP118615">
    <property type="protein sequence ID" value="WDZ83229.1"/>
    <property type="molecule type" value="Genomic_DNA"/>
</dbReference>
<feature type="compositionally biased region" description="Pro residues" evidence="7">
    <location>
        <begin position="367"/>
        <end position="379"/>
    </location>
</feature>
<feature type="transmembrane region" description="Helical" evidence="8">
    <location>
        <begin position="91"/>
        <end position="111"/>
    </location>
</feature>
<feature type="region of interest" description="Disordered" evidence="7">
    <location>
        <begin position="351"/>
        <end position="384"/>
    </location>
</feature>
<dbReference type="InterPro" id="IPR003593">
    <property type="entry name" value="AAA+_ATPase"/>
</dbReference>
<evidence type="ECO:0000259" key="10">
    <source>
        <dbReference type="PROSITE" id="PS50929"/>
    </source>
</evidence>
<evidence type="ECO:0000256" key="1">
    <source>
        <dbReference type="ARBA" id="ARBA00004651"/>
    </source>
</evidence>
<feature type="transmembrane region" description="Helical" evidence="8">
    <location>
        <begin position="168"/>
        <end position="190"/>
    </location>
</feature>
<keyword evidence="12" id="KW-1185">Reference proteome</keyword>
<dbReference type="InterPro" id="IPR011527">
    <property type="entry name" value="ABC1_TM_dom"/>
</dbReference>
<dbReference type="PANTHER" id="PTHR24221:SF654">
    <property type="entry name" value="ATP-BINDING CASSETTE SUB-FAMILY B MEMBER 6"/>
    <property type="match status" value="1"/>
</dbReference>
<feature type="compositionally biased region" description="Low complexity" evidence="7">
    <location>
        <begin position="1"/>
        <end position="19"/>
    </location>
</feature>
<evidence type="ECO:0000256" key="3">
    <source>
        <dbReference type="ARBA" id="ARBA00022741"/>
    </source>
</evidence>
<proteinExistence type="predicted"/>
<dbReference type="Gene3D" id="1.20.1560.10">
    <property type="entry name" value="ABC transporter type 1, transmembrane domain"/>
    <property type="match status" value="1"/>
</dbReference>
<dbReference type="SUPFAM" id="SSF90123">
    <property type="entry name" value="ABC transporter transmembrane region"/>
    <property type="match status" value="1"/>
</dbReference>
<evidence type="ECO:0000256" key="5">
    <source>
        <dbReference type="ARBA" id="ARBA00022989"/>
    </source>
</evidence>
<feature type="domain" description="ABC transmembrane type-1" evidence="10">
    <location>
        <begin position="64"/>
        <end position="332"/>
    </location>
</feature>
<dbReference type="InterPro" id="IPR036640">
    <property type="entry name" value="ABC1_TM_sf"/>
</dbReference>
<dbReference type="PANTHER" id="PTHR24221">
    <property type="entry name" value="ATP-BINDING CASSETTE SUB-FAMILY B"/>
    <property type="match status" value="1"/>
</dbReference>
<keyword evidence="6 8" id="KW-0472">Membrane</keyword>
<evidence type="ECO:0000256" key="6">
    <source>
        <dbReference type="ARBA" id="ARBA00023136"/>
    </source>
</evidence>
<keyword evidence="4 11" id="KW-0067">ATP-binding</keyword>
<dbReference type="CDD" id="cd03228">
    <property type="entry name" value="ABCC_MRP_Like"/>
    <property type="match status" value="1"/>
</dbReference>
<keyword evidence="5 8" id="KW-1133">Transmembrane helix</keyword>
<evidence type="ECO:0000256" key="8">
    <source>
        <dbReference type="SAM" id="Phobius"/>
    </source>
</evidence>
<dbReference type="SMART" id="SM00382">
    <property type="entry name" value="AAA"/>
    <property type="match status" value="1"/>
</dbReference>
<feature type="transmembrane region" description="Helical" evidence="8">
    <location>
        <begin position="281"/>
        <end position="303"/>
    </location>
</feature>
<dbReference type="InterPro" id="IPR027417">
    <property type="entry name" value="P-loop_NTPase"/>
</dbReference>
<evidence type="ECO:0000256" key="2">
    <source>
        <dbReference type="ARBA" id="ARBA00022692"/>
    </source>
</evidence>
<comment type="subcellular location">
    <subcellularLocation>
        <location evidence="1">Cell membrane</location>
        <topology evidence="1">Multi-pass membrane protein</topology>
    </subcellularLocation>
</comment>
<dbReference type="RefSeq" id="WP_275029663.1">
    <property type="nucleotide sequence ID" value="NZ_CP118615.1"/>
</dbReference>
<protein>
    <submittedName>
        <fullName evidence="11">ABC transporter ATP-binding protein</fullName>
    </submittedName>
</protein>
<dbReference type="InterPro" id="IPR039421">
    <property type="entry name" value="Type_1_exporter"/>
</dbReference>
<evidence type="ECO:0000256" key="7">
    <source>
        <dbReference type="SAM" id="MobiDB-lite"/>
    </source>
</evidence>
<dbReference type="PROSITE" id="PS50929">
    <property type="entry name" value="ABC_TM1F"/>
    <property type="match status" value="1"/>
</dbReference>
<evidence type="ECO:0000259" key="9">
    <source>
        <dbReference type="PROSITE" id="PS50893"/>
    </source>
</evidence>
<evidence type="ECO:0000313" key="11">
    <source>
        <dbReference type="EMBL" id="WDZ83229.1"/>
    </source>
</evidence>
<reference evidence="11 12" key="1">
    <citation type="submission" date="2023-02" db="EMBL/GenBank/DDBJ databases">
        <authorList>
            <person name="Mo P."/>
        </authorList>
    </citation>
    <scope>NUCLEOTIDE SEQUENCE [LARGE SCALE GENOMIC DNA]</scope>
    <source>
        <strain evidence="11 12">HUAS 3</strain>
    </source>
</reference>
<sequence length="637" mass="66066">MSGPVRSSPVRSPTVDGPPADGPPVEEPPVDGQAVGEPPVGVRRETWRALRARRSALVRLAGWSVAESLPALLSGYLVARAVDQGFLAGRFVPGLAWLGLLAGTVLVGAAATGRVYRALGAVVEPFRDELATRVVSGALHAATRGGGRTQRAAVARLTQQVEVVRDTFGGLLMVVRGFLFAAVSALVGLLALAPVVAALVAGPLLVGLLVFVAGLPAMVTHQRRYVRAGETLGESAATALAGHRDVLACRARDRVVAEVDARVAAQAAAERTVARLTALRSLSLGLGGWAPLAVLLLATGWLVDRGVSTGAVLGALIYVSTGLQPALRALVQGVGGGGLRYVVTLERILRTSPSSTAPPPRDRDHPTAPPPTPARPTIPAPARDRLVAPGGPAAAVRVRDLTFRYGPQARPVVADFSLTLAPGEHLAVVGPSGAGKSTLAALVAGLARPEAGTVEIADTPVGSRSADELARLRVLVPQEAYVFTASLADNLRYLRPDADDATLDAALDLLGARPLADRLGGLAAPVEPAVLSAGERQVIAAVRAWLATAPLVILDEATCHLDPRAEAVVEEAFARRPGTLIVVAHRITSAVRADRVLVIDGERPLLGDHRGLLSRSATYRELVGYWDEVPPPVPASS</sequence>
<feature type="transmembrane region" description="Helical" evidence="8">
    <location>
        <begin position="57"/>
        <end position="79"/>
    </location>
</feature>
<gene>
    <name evidence="11" type="ORF">PVK37_22590</name>
</gene>
<keyword evidence="2 8" id="KW-0812">Transmembrane</keyword>
<dbReference type="InterPro" id="IPR003439">
    <property type="entry name" value="ABC_transporter-like_ATP-bd"/>
</dbReference>
<organism evidence="11 12">
    <name type="scientific">Micromonospora cathayae</name>
    <dbReference type="NCBI Taxonomy" id="3028804"/>
    <lineage>
        <taxon>Bacteria</taxon>
        <taxon>Bacillati</taxon>
        <taxon>Actinomycetota</taxon>
        <taxon>Actinomycetes</taxon>
        <taxon>Micromonosporales</taxon>
        <taxon>Micromonosporaceae</taxon>
        <taxon>Micromonospora</taxon>
    </lineage>
</organism>
<evidence type="ECO:0000313" key="12">
    <source>
        <dbReference type="Proteomes" id="UP001219605"/>
    </source>
</evidence>
<dbReference type="Gene3D" id="3.40.50.300">
    <property type="entry name" value="P-loop containing nucleotide triphosphate hydrolases"/>
    <property type="match status" value="1"/>
</dbReference>
<dbReference type="Proteomes" id="UP001219605">
    <property type="component" value="Chromosome"/>
</dbReference>
<feature type="region of interest" description="Disordered" evidence="7">
    <location>
        <begin position="1"/>
        <end position="38"/>
    </location>
</feature>
<evidence type="ECO:0000256" key="4">
    <source>
        <dbReference type="ARBA" id="ARBA00022840"/>
    </source>
</evidence>
<dbReference type="Pfam" id="PF00005">
    <property type="entry name" value="ABC_tran"/>
    <property type="match status" value="1"/>
</dbReference>
<feature type="domain" description="ABC transporter" evidence="9">
    <location>
        <begin position="396"/>
        <end position="625"/>
    </location>
</feature>
<dbReference type="PROSITE" id="PS50893">
    <property type="entry name" value="ABC_TRANSPORTER_2"/>
    <property type="match status" value="1"/>
</dbReference>
<feature type="transmembrane region" description="Helical" evidence="8">
    <location>
        <begin position="196"/>
        <end position="219"/>
    </location>
</feature>
<accession>A0ABY7ZMV3</accession>